<dbReference type="InterPro" id="IPR001757">
    <property type="entry name" value="P_typ_ATPase"/>
</dbReference>
<dbReference type="SFLD" id="SFLDG00002">
    <property type="entry name" value="C1.7:_P-type_atpase_like"/>
    <property type="match status" value="1"/>
</dbReference>
<feature type="transmembrane region" description="Helical" evidence="12">
    <location>
        <begin position="650"/>
        <end position="672"/>
    </location>
</feature>
<dbReference type="Pfam" id="PF00702">
    <property type="entry name" value="Hydrolase"/>
    <property type="match status" value="1"/>
</dbReference>
<evidence type="ECO:0000256" key="8">
    <source>
        <dbReference type="ARBA" id="ARBA00022842"/>
    </source>
</evidence>
<dbReference type="SUPFAM" id="SSF81653">
    <property type="entry name" value="Calcium ATPase, transduction domain A"/>
    <property type="match status" value="1"/>
</dbReference>
<gene>
    <name evidence="14" type="ORF">ABH15_09235</name>
</gene>
<sequence>MGKDAISTDDAKKASVDDIYQALSTGGKGLSASEAQNRILQYGYNEIPEQKKNPILEFLQYFRGPIPYMIEAAVVISAVTQKWEDFAFILALLLINAIVGFWQGRQAGNAIAMLKKQLAVKARVLRDEEWQEVAARELVPGDIVRVRMGDIIPADIKLVEGDYLSADESALTGESLPVDKHVADVAYSGSIAKQGEMTGVVVTTGLKTFFGKTAELAEEAATVSHFQKAVLKIGDYLIVLALSLVAITFFIAIVRQESILSTLQFALVLIVAAIPAAMPAVLSITMAVGAVALTKYNAIVSKLVAIEEMAGVDILCSDKTGTITENKLTLSEIVPFGDAGKEDVLLDALLASRGEDRDPIDIAIIDSKEGQALTEKLGTYTVARFAPFDPVVKRTEATVKDSEGRQFKAAKGAPQVIQNLAGGNEEIGRKIDELSNTFAKKGFRMLGVARSGDGDTWTYVGVLGLYDPPREDSAATIKTAEEMGLDVKMVTGDHVAIAKEIAKEVNLKTNITTADAFLNEHDAEAAEIVEKADGFAEVFPEHKYRIVSLLQSRGHIVGMTGDGVNDAPALKRADVGIAVAGATDAAKSAASIVITKPGLSVIIEAIKESRRIFQRMVHYVIYRIAETIRVLFFVTSIIIIFNVFPITALLIVLLSLLNDLPIMTIAYDNVLYSQSPEQWKMREIITLATLIGFVGVIATVILFYLAYITLGLSLAVVQSLIFLKLAVAGHLTIFVSRTRGPFWSIRPGSALLWSAIITKAIATVIVAVGIGVTPIGWYLAGLVWLYSIVEELVIMDWVKVRVYRLIDHGEIKWAR</sequence>
<dbReference type="PRINTS" id="PR00119">
    <property type="entry name" value="CATATPASE"/>
</dbReference>
<feature type="transmembrane region" description="Helical" evidence="12">
    <location>
        <begin position="620"/>
        <end position="644"/>
    </location>
</feature>
<dbReference type="PANTHER" id="PTHR42861">
    <property type="entry name" value="CALCIUM-TRANSPORTING ATPASE"/>
    <property type="match status" value="1"/>
</dbReference>
<dbReference type="AlphaFoldDB" id="A0A498H1R5"/>
<dbReference type="InterPro" id="IPR044492">
    <property type="entry name" value="P_typ_ATPase_HD_dom"/>
</dbReference>
<feature type="transmembrane region" description="Helical" evidence="12">
    <location>
        <begin position="748"/>
        <end position="769"/>
    </location>
</feature>
<dbReference type="InterPro" id="IPR023299">
    <property type="entry name" value="ATPase_P-typ_cyto_dom_N"/>
</dbReference>
<dbReference type="InterPro" id="IPR006534">
    <property type="entry name" value="P-type_ATPase_IIIA"/>
</dbReference>
<dbReference type="EMBL" id="LHQS01000002">
    <property type="protein sequence ID" value="RXE56295.1"/>
    <property type="molecule type" value="Genomic_DNA"/>
</dbReference>
<keyword evidence="3" id="KW-0597">Phosphoprotein</keyword>
<keyword evidence="11 12" id="KW-0472">Membrane</keyword>
<evidence type="ECO:0000313" key="14">
    <source>
        <dbReference type="EMBL" id="RXE56295.1"/>
    </source>
</evidence>
<dbReference type="PROSITE" id="PS00154">
    <property type="entry name" value="ATPASE_E1_E2"/>
    <property type="match status" value="1"/>
</dbReference>
<dbReference type="GO" id="GO:0120029">
    <property type="term" value="P:proton export across plasma membrane"/>
    <property type="evidence" value="ECO:0007669"/>
    <property type="project" value="InterPro"/>
</dbReference>
<evidence type="ECO:0000259" key="13">
    <source>
        <dbReference type="SMART" id="SM00831"/>
    </source>
</evidence>
<evidence type="ECO:0000256" key="5">
    <source>
        <dbReference type="ARBA" id="ARBA00022723"/>
    </source>
</evidence>
<feature type="transmembrane region" description="Helical" evidence="12">
    <location>
        <begin position="266"/>
        <end position="293"/>
    </location>
</feature>
<dbReference type="InterPro" id="IPR059000">
    <property type="entry name" value="ATPase_P-type_domA"/>
</dbReference>
<keyword evidence="15" id="KW-1185">Reference proteome</keyword>
<dbReference type="SUPFAM" id="SSF56784">
    <property type="entry name" value="HAD-like"/>
    <property type="match status" value="1"/>
</dbReference>
<dbReference type="Proteomes" id="UP000290932">
    <property type="component" value="Unassembled WGS sequence"/>
</dbReference>
<dbReference type="Pfam" id="PF00122">
    <property type="entry name" value="E1-E2_ATPase"/>
    <property type="match status" value="1"/>
</dbReference>
<dbReference type="InterPro" id="IPR008250">
    <property type="entry name" value="ATPase_P-typ_transduc_dom_A_sf"/>
</dbReference>
<dbReference type="GO" id="GO:0016887">
    <property type="term" value="F:ATP hydrolysis activity"/>
    <property type="evidence" value="ECO:0007669"/>
    <property type="project" value="InterPro"/>
</dbReference>
<comment type="caution">
    <text evidence="14">The sequence shown here is derived from an EMBL/GenBank/DDBJ whole genome shotgun (WGS) entry which is preliminary data.</text>
</comment>
<evidence type="ECO:0000256" key="12">
    <source>
        <dbReference type="SAM" id="Phobius"/>
    </source>
</evidence>
<dbReference type="Gene3D" id="2.70.150.10">
    <property type="entry name" value="Calcium-transporting ATPase, cytoplasmic transduction domain A"/>
    <property type="match status" value="1"/>
</dbReference>
<dbReference type="SMART" id="SM00831">
    <property type="entry name" value="Cation_ATPase_N"/>
    <property type="match status" value="1"/>
</dbReference>
<dbReference type="InterPro" id="IPR023214">
    <property type="entry name" value="HAD_sf"/>
</dbReference>
<evidence type="ECO:0000256" key="1">
    <source>
        <dbReference type="ARBA" id="ARBA00004141"/>
    </source>
</evidence>
<accession>A0A498H1R5</accession>
<comment type="subcellular location">
    <subcellularLocation>
        <location evidence="1">Membrane</location>
        <topology evidence="1">Multi-pass membrane protein</topology>
    </subcellularLocation>
</comment>
<dbReference type="Gene3D" id="1.20.1110.10">
    <property type="entry name" value="Calcium-transporting ATPase, transmembrane domain"/>
    <property type="match status" value="1"/>
</dbReference>
<dbReference type="Gene3D" id="3.40.50.1000">
    <property type="entry name" value="HAD superfamily/HAD-like"/>
    <property type="match status" value="1"/>
</dbReference>
<keyword evidence="5" id="KW-0479">Metal-binding</keyword>
<feature type="transmembrane region" description="Helical" evidence="12">
    <location>
        <begin position="236"/>
        <end position="254"/>
    </location>
</feature>
<evidence type="ECO:0000256" key="7">
    <source>
        <dbReference type="ARBA" id="ARBA00022840"/>
    </source>
</evidence>
<feature type="transmembrane region" description="Helical" evidence="12">
    <location>
        <begin position="775"/>
        <end position="794"/>
    </location>
</feature>
<dbReference type="PRINTS" id="PR00120">
    <property type="entry name" value="HATPASE"/>
</dbReference>
<dbReference type="GO" id="GO:0008553">
    <property type="term" value="F:P-type proton-exporting transporter activity"/>
    <property type="evidence" value="ECO:0007669"/>
    <property type="project" value="InterPro"/>
</dbReference>
<dbReference type="NCBIfam" id="TIGR01494">
    <property type="entry name" value="ATPase_P-type"/>
    <property type="match status" value="2"/>
</dbReference>
<evidence type="ECO:0000256" key="3">
    <source>
        <dbReference type="ARBA" id="ARBA00022553"/>
    </source>
</evidence>
<keyword evidence="4 12" id="KW-0812">Transmembrane</keyword>
<keyword evidence="6" id="KW-0547">Nucleotide-binding</keyword>
<dbReference type="InterPro" id="IPR023298">
    <property type="entry name" value="ATPase_P-typ_TM_dom_sf"/>
</dbReference>
<dbReference type="SUPFAM" id="SSF81665">
    <property type="entry name" value="Calcium ATPase, transmembrane domain M"/>
    <property type="match status" value="1"/>
</dbReference>
<dbReference type="RefSeq" id="WP_128694062.1">
    <property type="nucleotide sequence ID" value="NZ_LHQS01000002.1"/>
</dbReference>
<keyword evidence="10 12" id="KW-1133">Transmembrane helix</keyword>
<protein>
    <submittedName>
        <fullName evidence="14">Metal ABC transporter ATPase</fullName>
    </submittedName>
</protein>
<feature type="domain" description="Cation-transporting P-type ATPase N-terminal" evidence="13">
    <location>
        <begin position="10"/>
        <end position="82"/>
    </location>
</feature>
<name>A0A498H1R5_9EURY</name>
<dbReference type="InterPro" id="IPR018303">
    <property type="entry name" value="ATPase_P-typ_P_site"/>
</dbReference>
<dbReference type="OrthoDB" id="8588at2157"/>
<evidence type="ECO:0000256" key="10">
    <source>
        <dbReference type="ARBA" id="ARBA00022989"/>
    </source>
</evidence>
<dbReference type="Pfam" id="PF00690">
    <property type="entry name" value="Cation_ATPase_N"/>
    <property type="match status" value="1"/>
</dbReference>
<dbReference type="FunFam" id="2.70.150.10:FF:000042">
    <property type="entry name" value="Plasma membrane ATPase"/>
    <property type="match status" value="1"/>
</dbReference>
<dbReference type="SFLD" id="SFLDF00027">
    <property type="entry name" value="p-type_atpase"/>
    <property type="match status" value="1"/>
</dbReference>
<evidence type="ECO:0000256" key="4">
    <source>
        <dbReference type="ARBA" id="ARBA00022692"/>
    </source>
</evidence>
<organism evidence="14 15">
    <name type="scientific">Methanoculleus taiwanensis</name>
    <dbReference type="NCBI Taxonomy" id="1550565"/>
    <lineage>
        <taxon>Archaea</taxon>
        <taxon>Methanobacteriati</taxon>
        <taxon>Methanobacteriota</taxon>
        <taxon>Stenosarchaea group</taxon>
        <taxon>Methanomicrobia</taxon>
        <taxon>Methanomicrobiales</taxon>
        <taxon>Methanomicrobiaceae</taxon>
        <taxon>Methanoculleus</taxon>
    </lineage>
</organism>
<proteinExistence type="inferred from homology"/>
<dbReference type="Gene3D" id="3.40.1110.10">
    <property type="entry name" value="Calcium-transporting ATPase, cytoplasmic domain N"/>
    <property type="match status" value="1"/>
</dbReference>
<dbReference type="FunFam" id="3.40.1110.10:FF:000005">
    <property type="entry name" value="Plasma membrane ATPase"/>
    <property type="match status" value="1"/>
</dbReference>
<feature type="transmembrane region" description="Helical" evidence="12">
    <location>
        <begin position="86"/>
        <end position="104"/>
    </location>
</feature>
<evidence type="ECO:0000256" key="2">
    <source>
        <dbReference type="ARBA" id="ARBA00008804"/>
    </source>
</evidence>
<keyword evidence="9" id="KW-1278">Translocase</keyword>
<dbReference type="NCBIfam" id="TIGR01647">
    <property type="entry name" value="ATPase-IIIA_H"/>
    <property type="match status" value="1"/>
</dbReference>
<evidence type="ECO:0000313" key="15">
    <source>
        <dbReference type="Proteomes" id="UP000290932"/>
    </source>
</evidence>
<dbReference type="GO" id="GO:0016020">
    <property type="term" value="C:membrane"/>
    <property type="evidence" value="ECO:0007669"/>
    <property type="project" value="UniProtKB-SubCell"/>
</dbReference>
<comment type="similarity">
    <text evidence="2">Belongs to the cation transport ATPase (P-type) (TC 3.A.3) family. Type IIIA subfamily.</text>
</comment>
<reference evidence="14 15" key="1">
    <citation type="journal article" date="2015" name="Int. J. Syst. Evol. Microbiol.">
        <title>Methanoculleus taiwanensis sp. nov., a methanogen isolated from deep marine sediment at the deformation front area near Taiwan.</title>
        <authorList>
            <person name="Weng C.Y."/>
            <person name="Chen S.C."/>
            <person name="Lai M.C."/>
            <person name="Wu S.Y."/>
            <person name="Lin S."/>
            <person name="Yang T.F."/>
            <person name="Chen P.C."/>
        </authorList>
    </citation>
    <scope>NUCLEOTIDE SEQUENCE [LARGE SCALE GENOMIC DNA]</scope>
    <source>
        <strain evidence="14 15">CYW4</strain>
    </source>
</reference>
<dbReference type="CDD" id="cd02076">
    <property type="entry name" value="P-type_ATPase_H"/>
    <property type="match status" value="1"/>
</dbReference>
<dbReference type="GO" id="GO:0046872">
    <property type="term" value="F:metal ion binding"/>
    <property type="evidence" value="ECO:0007669"/>
    <property type="project" value="UniProtKB-KW"/>
</dbReference>
<keyword evidence="7" id="KW-0067">ATP-binding</keyword>
<feature type="transmembrane region" description="Helical" evidence="12">
    <location>
        <begin position="712"/>
        <end position="736"/>
    </location>
</feature>
<feature type="transmembrane region" description="Helical" evidence="12">
    <location>
        <begin position="684"/>
        <end position="706"/>
    </location>
</feature>
<dbReference type="FunFam" id="3.40.50.1000:FF:000211">
    <property type="entry name" value="Plasma membrane ATPase"/>
    <property type="match status" value="1"/>
</dbReference>
<dbReference type="InterPro" id="IPR004014">
    <property type="entry name" value="ATPase_P-typ_cation-transptr_N"/>
</dbReference>
<evidence type="ECO:0000256" key="6">
    <source>
        <dbReference type="ARBA" id="ARBA00022741"/>
    </source>
</evidence>
<dbReference type="InterPro" id="IPR036412">
    <property type="entry name" value="HAD-like_sf"/>
</dbReference>
<evidence type="ECO:0000256" key="9">
    <source>
        <dbReference type="ARBA" id="ARBA00022967"/>
    </source>
</evidence>
<evidence type="ECO:0000256" key="11">
    <source>
        <dbReference type="ARBA" id="ARBA00023136"/>
    </source>
</evidence>
<keyword evidence="8" id="KW-0460">Magnesium</keyword>
<dbReference type="SFLD" id="SFLDS00003">
    <property type="entry name" value="Haloacid_Dehalogenase"/>
    <property type="match status" value="1"/>
</dbReference>
<dbReference type="GO" id="GO:0005524">
    <property type="term" value="F:ATP binding"/>
    <property type="evidence" value="ECO:0007669"/>
    <property type="project" value="UniProtKB-KW"/>
</dbReference>